<accession>A0A840G3L8</accession>
<reference evidence="2 3" key="1">
    <citation type="submission" date="2020-08" db="EMBL/GenBank/DDBJ databases">
        <title>Genome sequencing of Purple Non-Sulfur Bacteria from various extreme environments.</title>
        <authorList>
            <person name="Mayer M."/>
        </authorList>
    </citation>
    <scope>NUCLEOTIDE SEQUENCE [LARGE SCALE GENOMIC DNA]</scope>
    <source>
        <strain evidence="2 3">2761</strain>
    </source>
</reference>
<protein>
    <submittedName>
        <fullName evidence="2">Putative Fe-S protein YdhL (DUF1289 family)</fullName>
    </submittedName>
</protein>
<gene>
    <name evidence="2" type="ORF">GGD90_000873</name>
</gene>
<feature type="compositionally biased region" description="Low complexity" evidence="1">
    <location>
        <begin position="14"/>
        <end position="26"/>
    </location>
</feature>
<dbReference type="AlphaFoldDB" id="A0A840G3L8"/>
<comment type="caution">
    <text evidence="2">The sequence shown here is derived from an EMBL/GenBank/DDBJ whole genome shotgun (WGS) entry which is preliminary data.</text>
</comment>
<dbReference type="Proteomes" id="UP000587070">
    <property type="component" value="Unassembled WGS sequence"/>
</dbReference>
<dbReference type="PANTHER" id="PTHR35175:SF2">
    <property type="entry name" value="DUF1289 DOMAIN-CONTAINING PROTEIN"/>
    <property type="match status" value="1"/>
</dbReference>
<dbReference type="RefSeq" id="WP_153114580.1">
    <property type="nucleotide sequence ID" value="NZ_JACIGE010000002.1"/>
</dbReference>
<feature type="region of interest" description="Disordered" evidence="1">
    <location>
        <begin position="1"/>
        <end position="26"/>
    </location>
</feature>
<proteinExistence type="predicted"/>
<evidence type="ECO:0000313" key="3">
    <source>
        <dbReference type="Proteomes" id="UP000587070"/>
    </source>
</evidence>
<keyword evidence="3" id="KW-1185">Reference proteome</keyword>
<sequence length="83" mass="8794">MNAPLPARNTQHRPAPGAQAAPANIADAPPKSPCVDICRMDAARQLCIGCLRTLDEIGGWSGFSDDRKRQVLAAVAERRAAGE</sequence>
<dbReference type="EMBL" id="JACIGE010000002">
    <property type="protein sequence ID" value="MBB4246516.1"/>
    <property type="molecule type" value="Genomic_DNA"/>
</dbReference>
<dbReference type="InterPro" id="IPR010710">
    <property type="entry name" value="DUF1289"/>
</dbReference>
<evidence type="ECO:0000313" key="2">
    <source>
        <dbReference type="EMBL" id="MBB4246516.1"/>
    </source>
</evidence>
<name>A0A840G3L8_RHOTE</name>
<organism evidence="2 3">
    <name type="scientific">Rhodocyclus tenuis</name>
    <name type="common">Rhodospirillum tenue</name>
    <dbReference type="NCBI Taxonomy" id="1066"/>
    <lineage>
        <taxon>Bacteria</taxon>
        <taxon>Pseudomonadati</taxon>
        <taxon>Pseudomonadota</taxon>
        <taxon>Betaproteobacteria</taxon>
        <taxon>Rhodocyclales</taxon>
        <taxon>Rhodocyclaceae</taxon>
        <taxon>Rhodocyclus</taxon>
    </lineage>
</organism>
<dbReference type="OrthoDB" id="8911262at2"/>
<evidence type="ECO:0000256" key="1">
    <source>
        <dbReference type="SAM" id="MobiDB-lite"/>
    </source>
</evidence>
<dbReference type="PANTHER" id="PTHR35175">
    <property type="entry name" value="DUF1289 DOMAIN-CONTAINING PROTEIN"/>
    <property type="match status" value="1"/>
</dbReference>
<dbReference type="Pfam" id="PF06945">
    <property type="entry name" value="DUF1289"/>
    <property type="match status" value="1"/>
</dbReference>